<dbReference type="RefSeq" id="WP_120258916.1">
    <property type="nucleotide sequence ID" value="NZ_RAPY01000001.1"/>
</dbReference>
<dbReference type="Pfam" id="PF06267">
    <property type="entry name" value="DUF1028"/>
    <property type="match status" value="1"/>
</dbReference>
<dbReference type="GO" id="GO:0016787">
    <property type="term" value="F:hydrolase activity"/>
    <property type="evidence" value="ECO:0007669"/>
    <property type="project" value="UniProtKB-KW"/>
</dbReference>
<keyword evidence="3" id="KW-1185">Reference proteome</keyword>
<keyword evidence="2" id="KW-0378">Hydrolase</keyword>
<dbReference type="Proteomes" id="UP000286246">
    <property type="component" value="Unassembled WGS sequence"/>
</dbReference>
<protein>
    <submittedName>
        <fullName evidence="2">Putative Ntn-hydrolase superfamily protein</fullName>
    </submittedName>
</protein>
<dbReference type="Gene3D" id="3.60.20.10">
    <property type="entry name" value="Glutamine Phosphoribosylpyrophosphate, subunit 1, domain 1"/>
    <property type="match status" value="1"/>
</dbReference>
<organism evidence="2 3">
    <name type="scientific">Sphingobacterium detergens</name>
    <dbReference type="NCBI Taxonomy" id="1145106"/>
    <lineage>
        <taxon>Bacteria</taxon>
        <taxon>Pseudomonadati</taxon>
        <taxon>Bacteroidota</taxon>
        <taxon>Sphingobacteriia</taxon>
        <taxon>Sphingobacteriales</taxon>
        <taxon>Sphingobacteriaceae</taxon>
        <taxon>Sphingobacterium</taxon>
    </lineage>
</organism>
<comment type="caution">
    <text evidence="2">The sequence shown here is derived from an EMBL/GenBank/DDBJ whole genome shotgun (WGS) entry which is preliminary data.</text>
</comment>
<dbReference type="PANTHER" id="PTHR39328:SF1">
    <property type="entry name" value="BLL2871 PROTEIN"/>
    <property type="match status" value="1"/>
</dbReference>
<dbReference type="AlphaFoldDB" id="A0A420BKN4"/>
<name>A0A420BKN4_SPHD1</name>
<evidence type="ECO:0000313" key="3">
    <source>
        <dbReference type="Proteomes" id="UP000286246"/>
    </source>
</evidence>
<dbReference type="SUPFAM" id="SSF56235">
    <property type="entry name" value="N-terminal nucleophile aminohydrolases (Ntn hydrolases)"/>
    <property type="match status" value="1"/>
</dbReference>
<proteinExistence type="predicted"/>
<dbReference type="EMBL" id="RAPY01000001">
    <property type="protein sequence ID" value="RKE57351.1"/>
    <property type="molecule type" value="Genomic_DNA"/>
</dbReference>
<dbReference type="PANTHER" id="PTHR39328">
    <property type="entry name" value="BLL2871 PROTEIN"/>
    <property type="match status" value="1"/>
</dbReference>
<gene>
    <name evidence="2" type="ORF">DFQ12_2238</name>
</gene>
<feature type="chain" id="PRO_5019171779" evidence="1">
    <location>
        <begin position="23"/>
        <end position="239"/>
    </location>
</feature>
<sequence>MKLSKGIFLAFFALCYTLQAFATWSIIIIDSKTKEIGIAGASCTYSVYGIGTIVPGKGAVVVQAMSNNNARKKGATMVQQGIAPKKILSALRDPVFDPENQQYAIICLYDLSTPVSYTGTSASPFKGSLTANGVSVQGNILADPGELKAILDAVLKGQKEHLDIAEILMRALEAGAELGGDKRCGERKAASAFISVAKPSDDPQNLSINLVVTGENENINAITALRNKFETWKADVKKR</sequence>
<evidence type="ECO:0000313" key="2">
    <source>
        <dbReference type="EMBL" id="RKE57351.1"/>
    </source>
</evidence>
<feature type="signal peptide" evidence="1">
    <location>
        <begin position="1"/>
        <end position="22"/>
    </location>
</feature>
<dbReference type="InterPro" id="IPR029055">
    <property type="entry name" value="Ntn_hydrolases_N"/>
</dbReference>
<dbReference type="OrthoDB" id="9790012at2"/>
<dbReference type="InterPro" id="IPR010430">
    <property type="entry name" value="DUF1028"/>
</dbReference>
<accession>A0A420BKN4</accession>
<reference evidence="2 3" key="1">
    <citation type="submission" date="2018-09" db="EMBL/GenBank/DDBJ databases">
        <title>Genomic Encyclopedia of Type Strains, Phase III (KMG-III): the genomes of soil and plant-associated and newly described type strains.</title>
        <authorList>
            <person name="Whitman W."/>
        </authorList>
    </citation>
    <scope>NUCLEOTIDE SEQUENCE [LARGE SCALE GENOMIC DNA]</scope>
    <source>
        <strain evidence="2 3">CECT 7938</strain>
    </source>
</reference>
<keyword evidence="1" id="KW-0732">Signal</keyword>
<evidence type="ECO:0000256" key="1">
    <source>
        <dbReference type="SAM" id="SignalP"/>
    </source>
</evidence>